<dbReference type="KEGG" id="mgau:MGALJ_03630"/>
<reference evidence="3 4" key="1">
    <citation type="journal article" date="2019" name="Emerg. Microbes Infect.">
        <title>Comprehensive subspecies identification of 175 nontuberculous mycobacteria species based on 7547 genomic profiles.</title>
        <authorList>
            <person name="Matsumoto Y."/>
            <person name="Kinjo T."/>
            <person name="Motooka D."/>
            <person name="Nabeya D."/>
            <person name="Jung N."/>
            <person name="Uechi K."/>
            <person name="Horii T."/>
            <person name="Iida T."/>
            <person name="Fujita J."/>
            <person name="Nakamura S."/>
        </authorList>
    </citation>
    <scope>NUCLEOTIDE SEQUENCE [LARGE SCALE GENOMIC DNA]</scope>
    <source>
        <strain evidence="3 4">JCM 6399</strain>
    </source>
</reference>
<dbReference type="InterPro" id="IPR036761">
    <property type="entry name" value="TTHA0802/YceI-like_sf"/>
</dbReference>
<evidence type="ECO:0000313" key="4">
    <source>
        <dbReference type="Proteomes" id="UP000465785"/>
    </source>
</evidence>
<dbReference type="RefSeq" id="WP_163725279.1">
    <property type="nucleotide sequence ID" value="NZ_AP022601.1"/>
</dbReference>
<keyword evidence="4" id="KW-1185">Reference proteome</keyword>
<dbReference type="Pfam" id="PF04264">
    <property type="entry name" value="YceI"/>
    <property type="match status" value="1"/>
</dbReference>
<dbReference type="SMART" id="SM00867">
    <property type="entry name" value="YceI"/>
    <property type="match status" value="1"/>
</dbReference>
<dbReference type="PANTHER" id="PTHR34406">
    <property type="entry name" value="PROTEIN YCEI"/>
    <property type="match status" value="1"/>
</dbReference>
<dbReference type="Gene3D" id="2.40.128.110">
    <property type="entry name" value="Lipid/polyisoprenoid-binding, YceI-like"/>
    <property type="match status" value="1"/>
</dbReference>
<proteinExistence type="inferred from homology"/>
<sequence length="232" mass="24369">MKKAALWALGILIVLAVVGFTAGPWAYREFIAGEADAELALPGQSEAATTDVNGMWTVVPGPDDDATRTQAGYRVDEILRGSPLTVNGRTPKVTGDAVVTAEKLESATFTVDVASITSPESSRDNQFRGEDILDTAKFPTAELRVTQPVDVAAVPETGAPVTLDVPVSLTVKGVSRDITAKVDVQRRGATIVAAGSVPVTWTDFNVTPPDFAGFVTVEPTGTIEFLVNLAKA</sequence>
<dbReference type="SUPFAM" id="SSF101874">
    <property type="entry name" value="YceI-like"/>
    <property type="match status" value="1"/>
</dbReference>
<protein>
    <recommendedName>
        <fullName evidence="2">Lipid/polyisoprenoid-binding YceI-like domain-containing protein</fullName>
    </recommendedName>
</protein>
<evidence type="ECO:0000256" key="1">
    <source>
        <dbReference type="ARBA" id="ARBA00008812"/>
    </source>
</evidence>
<comment type="similarity">
    <text evidence="1">Belongs to the UPF0312 family.</text>
</comment>
<name>A0A9W4AY41_9MYCO</name>
<dbReference type="AlphaFoldDB" id="A0A9W4AY41"/>
<dbReference type="PANTHER" id="PTHR34406:SF1">
    <property type="entry name" value="PROTEIN YCEI"/>
    <property type="match status" value="1"/>
</dbReference>
<dbReference type="EMBL" id="AP022601">
    <property type="protein sequence ID" value="BBY90694.1"/>
    <property type="molecule type" value="Genomic_DNA"/>
</dbReference>
<evidence type="ECO:0000259" key="2">
    <source>
        <dbReference type="SMART" id="SM00867"/>
    </source>
</evidence>
<evidence type="ECO:0000313" key="3">
    <source>
        <dbReference type="EMBL" id="BBY90694.1"/>
    </source>
</evidence>
<accession>A0A9W4AY41</accession>
<dbReference type="Proteomes" id="UP000465785">
    <property type="component" value="Chromosome"/>
</dbReference>
<feature type="domain" description="Lipid/polyisoprenoid-binding YceI-like" evidence="2">
    <location>
        <begin position="65"/>
        <end position="230"/>
    </location>
</feature>
<gene>
    <name evidence="3" type="ORF">MGALJ_03630</name>
</gene>
<dbReference type="InterPro" id="IPR007372">
    <property type="entry name" value="Lipid/polyisoprenoid-bd_YceI"/>
</dbReference>
<organism evidence="3 4">
    <name type="scientific">Mycobacterium gallinarum</name>
    <dbReference type="NCBI Taxonomy" id="39689"/>
    <lineage>
        <taxon>Bacteria</taxon>
        <taxon>Bacillati</taxon>
        <taxon>Actinomycetota</taxon>
        <taxon>Actinomycetes</taxon>
        <taxon>Mycobacteriales</taxon>
        <taxon>Mycobacteriaceae</taxon>
        <taxon>Mycobacterium</taxon>
    </lineage>
</organism>